<feature type="chain" id="PRO_5028005711" evidence="2">
    <location>
        <begin position="17"/>
        <end position="157"/>
    </location>
</feature>
<dbReference type="AlphaFoldDB" id="A0A7C9EHU0"/>
<name>A0A7C9EHU0_OPUST</name>
<proteinExistence type="predicted"/>
<protein>
    <submittedName>
        <fullName evidence="3">Uncharacterized protein</fullName>
    </submittedName>
</protein>
<dbReference type="EMBL" id="GISG01229972">
    <property type="protein sequence ID" value="MBA4665947.1"/>
    <property type="molecule type" value="Transcribed_RNA"/>
</dbReference>
<reference evidence="3" key="2">
    <citation type="submission" date="2020-07" db="EMBL/GenBank/DDBJ databases">
        <authorList>
            <person name="Vera ALvarez R."/>
            <person name="Arias-Moreno D.M."/>
            <person name="Jimenez-Jacinto V."/>
            <person name="Jimenez-Bremont J.F."/>
            <person name="Swaminathan K."/>
            <person name="Moose S.P."/>
            <person name="Guerrero-Gonzalez M.L."/>
            <person name="Marino-Ramirez L."/>
            <person name="Landsman D."/>
            <person name="Rodriguez-Kessler M."/>
            <person name="Delgado-Sanchez P."/>
        </authorList>
    </citation>
    <scope>NUCLEOTIDE SEQUENCE</scope>
    <source>
        <tissue evidence="3">Cladode</tissue>
    </source>
</reference>
<reference evidence="3" key="1">
    <citation type="journal article" date="2013" name="J. Plant Res.">
        <title>Effect of fungi and light on seed germination of three Opuntia species from semiarid lands of central Mexico.</title>
        <authorList>
            <person name="Delgado-Sanchez P."/>
            <person name="Jimenez-Bremont J.F."/>
            <person name="Guerrero-Gonzalez Mde L."/>
            <person name="Flores J."/>
        </authorList>
    </citation>
    <scope>NUCLEOTIDE SEQUENCE</scope>
    <source>
        <tissue evidence="3">Cladode</tissue>
    </source>
</reference>
<keyword evidence="2" id="KW-0732">Signal</keyword>
<evidence type="ECO:0000256" key="2">
    <source>
        <dbReference type="SAM" id="SignalP"/>
    </source>
</evidence>
<evidence type="ECO:0000256" key="1">
    <source>
        <dbReference type="SAM" id="MobiDB-lite"/>
    </source>
</evidence>
<sequence>MVAGLIPLLVWELGAAPDDESELVSELESRDLGITAMAGEIEEVIFGGVDRVEGIIQRFFNGFPHKSRFPENNSKPRPTNAFGICPVKLLNERSIVAFSGTPAANSAGIRPEILLYERFKYLNPDPPRSAGKDPLNRLAERSSTSIEPNPDGTSPEK</sequence>
<organism evidence="3">
    <name type="scientific">Opuntia streptacantha</name>
    <name type="common">Prickly pear cactus</name>
    <name type="synonym">Opuntia cardona</name>
    <dbReference type="NCBI Taxonomy" id="393608"/>
    <lineage>
        <taxon>Eukaryota</taxon>
        <taxon>Viridiplantae</taxon>
        <taxon>Streptophyta</taxon>
        <taxon>Embryophyta</taxon>
        <taxon>Tracheophyta</taxon>
        <taxon>Spermatophyta</taxon>
        <taxon>Magnoliopsida</taxon>
        <taxon>eudicotyledons</taxon>
        <taxon>Gunneridae</taxon>
        <taxon>Pentapetalae</taxon>
        <taxon>Caryophyllales</taxon>
        <taxon>Cactineae</taxon>
        <taxon>Cactaceae</taxon>
        <taxon>Opuntioideae</taxon>
        <taxon>Opuntia</taxon>
    </lineage>
</organism>
<feature type="compositionally biased region" description="Basic and acidic residues" evidence="1">
    <location>
        <begin position="130"/>
        <end position="140"/>
    </location>
</feature>
<feature type="region of interest" description="Disordered" evidence="1">
    <location>
        <begin position="125"/>
        <end position="157"/>
    </location>
</feature>
<evidence type="ECO:0000313" key="3">
    <source>
        <dbReference type="EMBL" id="MBA4665947.1"/>
    </source>
</evidence>
<accession>A0A7C9EHU0</accession>
<feature type="signal peptide" evidence="2">
    <location>
        <begin position="1"/>
        <end position="16"/>
    </location>
</feature>